<evidence type="ECO:0000256" key="1">
    <source>
        <dbReference type="ARBA" id="ARBA00004571"/>
    </source>
</evidence>
<keyword evidence="13" id="KW-0675">Receptor</keyword>
<protein>
    <submittedName>
        <fullName evidence="13">TonB-dependent receptor</fullName>
    </submittedName>
</protein>
<proteinExistence type="inferred from homology"/>
<organism evidence="13 14">
    <name type="scientific">Nonlabens ponticola</name>
    <dbReference type="NCBI Taxonomy" id="2496866"/>
    <lineage>
        <taxon>Bacteria</taxon>
        <taxon>Pseudomonadati</taxon>
        <taxon>Bacteroidota</taxon>
        <taxon>Flavobacteriia</taxon>
        <taxon>Flavobacteriales</taxon>
        <taxon>Flavobacteriaceae</taxon>
        <taxon>Nonlabens</taxon>
    </lineage>
</organism>
<dbReference type="GO" id="GO:0015344">
    <property type="term" value="F:siderophore uptake transmembrane transporter activity"/>
    <property type="evidence" value="ECO:0007669"/>
    <property type="project" value="TreeGrafter"/>
</dbReference>
<gene>
    <name evidence="13" type="ORF">EJ995_04390</name>
</gene>
<comment type="subcellular location">
    <subcellularLocation>
        <location evidence="1 8">Cell outer membrane</location>
        <topology evidence="1 8">Multi-pass membrane protein</topology>
    </subcellularLocation>
</comment>
<evidence type="ECO:0000256" key="2">
    <source>
        <dbReference type="ARBA" id="ARBA00022448"/>
    </source>
</evidence>
<reference evidence="13 14" key="1">
    <citation type="submission" date="2018-12" db="EMBL/GenBank/DDBJ databases">
        <title>Complete genome of Nonlabens sp. MJ115.</title>
        <authorList>
            <person name="Choi H.S."/>
            <person name="Jung J."/>
        </authorList>
    </citation>
    <scope>NUCLEOTIDE SEQUENCE [LARGE SCALE GENOMIC DNA]</scope>
    <source>
        <strain evidence="13 14">MJ115</strain>
    </source>
</reference>
<dbReference type="Pfam" id="PF07715">
    <property type="entry name" value="Plug"/>
    <property type="match status" value="1"/>
</dbReference>
<dbReference type="Gene3D" id="2.40.170.20">
    <property type="entry name" value="TonB-dependent receptor, beta-barrel domain"/>
    <property type="match status" value="1"/>
</dbReference>
<dbReference type="Gene3D" id="2.170.130.10">
    <property type="entry name" value="TonB-dependent receptor, plug domain"/>
    <property type="match status" value="1"/>
</dbReference>
<feature type="transmembrane region" description="Helical" evidence="10">
    <location>
        <begin position="12"/>
        <end position="35"/>
    </location>
</feature>
<dbReference type="Proteomes" id="UP000279600">
    <property type="component" value="Chromosome"/>
</dbReference>
<dbReference type="InterPro" id="IPR036942">
    <property type="entry name" value="Beta-barrel_TonB_sf"/>
</dbReference>
<evidence type="ECO:0000256" key="5">
    <source>
        <dbReference type="ARBA" id="ARBA00023077"/>
    </source>
</evidence>
<comment type="similarity">
    <text evidence="8 9">Belongs to the TonB-dependent receptor family.</text>
</comment>
<evidence type="ECO:0000313" key="14">
    <source>
        <dbReference type="Proteomes" id="UP000279600"/>
    </source>
</evidence>
<evidence type="ECO:0000256" key="3">
    <source>
        <dbReference type="ARBA" id="ARBA00022452"/>
    </source>
</evidence>
<keyword evidence="5 9" id="KW-0798">TonB box</keyword>
<evidence type="ECO:0000259" key="11">
    <source>
        <dbReference type="Pfam" id="PF00593"/>
    </source>
</evidence>
<keyword evidence="14" id="KW-1185">Reference proteome</keyword>
<evidence type="ECO:0000256" key="6">
    <source>
        <dbReference type="ARBA" id="ARBA00023136"/>
    </source>
</evidence>
<dbReference type="EMBL" id="CP034549">
    <property type="protein sequence ID" value="AZQ43508.1"/>
    <property type="molecule type" value="Genomic_DNA"/>
</dbReference>
<keyword evidence="10" id="KW-1133">Transmembrane helix</keyword>
<dbReference type="GO" id="GO:0044718">
    <property type="term" value="P:siderophore transmembrane transport"/>
    <property type="evidence" value="ECO:0007669"/>
    <property type="project" value="TreeGrafter"/>
</dbReference>
<dbReference type="PANTHER" id="PTHR30069:SF28">
    <property type="entry name" value="TONB-DEPENDENT RECEPTOR YNCD-RELATED"/>
    <property type="match status" value="1"/>
</dbReference>
<evidence type="ECO:0000256" key="10">
    <source>
        <dbReference type="SAM" id="Phobius"/>
    </source>
</evidence>
<feature type="domain" description="TonB-dependent receptor plug" evidence="12">
    <location>
        <begin position="73"/>
        <end position="168"/>
    </location>
</feature>
<dbReference type="GO" id="GO:0009279">
    <property type="term" value="C:cell outer membrane"/>
    <property type="evidence" value="ECO:0007669"/>
    <property type="project" value="UniProtKB-SubCell"/>
</dbReference>
<evidence type="ECO:0000313" key="13">
    <source>
        <dbReference type="EMBL" id="AZQ43508.1"/>
    </source>
</evidence>
<keyword evidence="3 8" id="KW-1134">Transmembrane beta strand</keyword>
<dbReference type="InterPro" id="IPR000531">
    <property type="entry name" value="Beta-barrel_TonB"/>
</dbReference>
<evidence type="ECO:0000256" key="7">
    <source>
        <dbReference type="ARBA" id="ARBA00023237"/>
    </source>
</evidence>
<dbReference type="Pfam" id="PF00593">
    <property type="entry name" value="TonB_dep_Rec_b-barrel"/>
    <property type="match status" value="1"/>
</dbReference>
<keyword evidence="2 8" id="KW-0813">Transport</keyword>
<keyword evidence="4 8" id="KW-0812">Transmembrane</keyword>
<dbReference type="InterPro" id="IPR037066">
    <property type="entry name" value="Plug_dom_sf"/>
</dbReference>
<sequence>MIHHSNYLEAFLLQIVLLKTIHLFLFCLFISALGWSQTDSLQPIVIKTVKTVDLDDSLEDLPFSLSRKRYPNKNLQQQLSLDEYLQGIPGLFVLNRNNYSQDLRISMRGFGARSAFGIRGIKIVVDGIPETTPDGQGQIDNLALGIIDEITVLRGPSSLLYGNAAGGVIDIRTQQDFENNYVQAGITTGSFNMTNYDVQAGFRTGKASTVIAANRITTDGYRDHSGFESYGFNATTRLPLSDTDGVNFQLNYTNSPLALDAGGLTIEEVNLDRSQARARNVEFDTQEQVQQIKTGISYKKDWQDIALNSYAFYTYRDFNNKLPFENSGAVELYRNYYGHGTDISFYNELGNWNNQLQAGYAIALQEDQRLRFDNEMGDVTNQVLGQLEQYHNYGFYVIDKLQNNNWTILAGLRYDINRIGVEDRFANDGSGDSDYLNALSGSLGVNYSLGNIDLFANFSTSFETPALSELSANPDGSAGFNLDLKPQTAQNYEIGIKSSMQRFDYSVALFYIQSQDDLVPFQIEEFDGRTFYRNAGEIDRQGLELSAAYQLSTSLGFSATYTYSDFTYEDYEINGTDLSGNRLPGLPEHLASVAINYSRSRFAAQTSMDYRGELFANDSNETLVDDAFIANASVNYDFTVGNDRLSIYGGLNNFLDQDYFDNVRLNAFGNRFYEPAQGINGYLGVRYRFE</sequence>
<evidence type="ECO:0000256" key="8">
    <source>
        <dbReference type="PROSITE-ProRule" id="PRU01360"/>
    </source>
</evidence>
<evidence type="ECO:0000256" key="9">
    <source>
        <dbReference type="RuleBase" id="RU003357"/>
    </source>
</evidence>
<dbReference type="AlphaFoldDB" id="A0A3S9MWD4"/>
<evidence type="ECO:0000259" key="12">
    <source>
        <dbReference type="Pfam" id="PF07715"/>
    </source>
</evidence>
<keyword evidence="7 8" id="KW-0998">Cell outer membrane</keyword>
<dbReference type="InterPro" id="IPR012910">
    <property type="entry name" value="Plug_dom"/>
</dbReference>
<dbReference type="OrthoDB" id="9775095at2"/>
<dbReference type="InterPro" id="IPR039426">
    <property type="entry name" value="TonB-dep_rcpt-like"/>
</dbReference>
<dbReference type="SUPFAM" id="SSF56935">
    <property type="entry name" value="Porins"/>
    <property type="match status" value="1"/>
</dbReference>
<keyword evidence="6 8" id="KW-0472">Membrane</keyword>
<dbReference type="PANTHER" id="PTHR30069">
    <property type="entry name" value="TONB-DEPENDENT OUTER MEMBRANE RECEPTOR"/>
    <property type="match status" value="1"/>
</dbReference>
<accession>A0A3S9MWD4</accession>
<dbReference type="KEGG" id="noj:EJ995_04390"/>
<name>A0A3S9MWD4_9FLAO</name>
<evidence type="ECO:0000256" key="4">
    <source>
        <dbReference type="ARBA" id="ARBA00022692"/>
    </source>
</evidence>
<dbReference type="PROSITE" id="PS52016">
    <property type="entry name" value="TONB_DEPENDENT_REC_3"/>
    <property type="match status" value="1"/>
</dbReference>
<feature type="domain" description="TonB-dependent receptor-like beta-barrel" evidence="11">
    <location>
        <begin position="240"/>
        <end position="653"/>
    </location>
</feature>
<dbReference type="CDD" id="cd01347">
    <property type="entry name" value="ligand_gated_channel"/>
    <property type="match status" value="1"/>
</dbReference>